<proteinExistence type="predicted"/>
<evidence type="ECO:0008006" key="5">
    <source>
        <dbReference type="Google" id="ProtNLM"/>
    </source>
</evidence>
<dbReference type="OrthoDB" id="3509703at2759"/>
<reference evidence="4" key="2">
    <citation type="submission" date="2020-04" db="EMBL/GenBank/DDBJ databases">
        <authorList>
            <consortium name="NCBI Genome Project"/>
        </authorList>
    </citation>
    <scope>NUCLEOTIDE SEQUENCE</scope>
    <source>
        <strain evidence="4">CBS 304.34</strain>
    </source>
</reference>
<dbReference type="RefSeq" id="XP_033580518.1">
    <property type="nucleotide sequence ID" value="XM_033725217.1"/>
</dbReference>
<accession>A0A6A6YZW9</accession>
<evidence type="ECO:0000313" key="4">
    <source>
        <dbReference type="RefSeq" id="XP_033580518.1"/>
    </source>
</evidence>
<dbReference type="Proteomes" id="UP000504636">
    <property type="component" value="Unplaced"/>
</dbReference>
<keyword evidence="3" id="KW-1185">Reference proteome</keyword>
<reference evidence="4" key="3">
    <citation type="submission" date="2025-04" db="UniProtKB">
        <authorList>
            <consortium name="RefSeq"/>
        </authorList>
    </citation>
    <scope>IDENTIFICATION</scope>
    <source>
        <strain evidence="4">CBS 304.34</strain>
    </source>
</reference>
<dbReference type="Gene3D" id="1.10.720.30">
    <property type="entry name" value="SAP domain"/>
    <property type="match status" value="1"/>
</dbReference>
<organism evidence="2">
    <name type="scientific">Mytilinidion resinicola</name>
    <dbReference type="NCBI Taxonomy" id="574789"/>
    <lineage>
        <taxon>Eukaryota</taxon>
        <taxon>Fungi</taxon>
        <taxon>Dikarya</taxon>
        <taxon>Ascomycota</taxon>
        <taxon>Pezizomycotina</taxon>
        <taxon>Dothideomycetes</taxon>
        <taxon>Pleosporomycetidae</taxon>
        <taxon>Mytilinidiales</taxon>
        <taxon>Mytilinidiaceae</taxon>
        <taxon>Mytilinidion</taxon>
    </lineage>
</organism>
<dbReference type="AlphaFoldDB" id="A0A6A6YZW9"/>
<dbReference type="EMBL" id="MU003696">
    <property type="protein sequence ID" value="KAF2813554.1"/>
    <property type="molecule type" value="Genomic_DNA"/>
</dbReference>
<reference evidence="2 4" key="1">
    <citation type="journal article" date="2020" name="Stud. Mycol.">
        <title>101 Dothideomycetes genomes: a test case for predicting lifestyles and emergence of pathogens.</title>
        <authorList>
            <person name="Haridas S."/>
            <person name="Albert R."/>
            <person name="Binder M."/>
            <person name="Bloem J."/>
            <person name="Labutti K."/>
            <person name="Salamov A."/>
            <person name="Andreopoulos B."/>
            <person name="Baker S."/>
            <person name="Barry K."/>
            <person name="Bills G."/>
            <person name="Bluhm B."/>
            <person name="Cannon C."/>
            <person name="Castanera R."/>
            <person name="Culley D."/>
            <person name="Daum C."/>
            <person name="Ezra D."/>
            <person name="Gonzalez J."/>
            <person name="Henrissat B."/>
            <person name="Kuo A."/>
            <person name="Liang C."/>
            <person name="Lipzen A."/>
            <person name="Lutzoni F."/>
            <person name="Magnuson J."/>
            <person name="Mondo S."/>
            <person name="Nolan M."/>
            <person name="Ohm R."/>
            <person name="Pangilinan J."/>
            <person name="Park H.-J."/>
            <person name="Ramirez L."/>
            <person name="Alfaro M."/>
            <person name="Sun H."/>
            <person name="Tritt A."/>
            <person name="Yoshinaga Y."/>
            <person name="Zwiers L.-H."/>
            <person name="Turgeon B."/>
            <person name="Goodwin S."/>
            <person name="Spatafora J."/>
            <person name="Crous P."/>
            <person name="Grigoriev I."/>
        </authorList>
    </citation>
    <scope>NUCLEOTIDE SEQUENCE</scope>
    <source>
        <strain evidence="2 4">CBS 304.34</strain>
    </source>
</reference>
<feature type="region of interest" description="Disordered" evidence="1">
    <location>
        <begin position="1"/>
        <end position="48"/>
    </location>
</feature>
<sequence>MPLAKPDASEGKENATTTQAERAKEKRKEILKVSTKSTEGNNGLEGYASKTQAELELMLQKRRLQRTGTKPLLIKLLEVLDELESSDHAQPATDKASSQGESSSAGEIRLNDNLSDAQTSLDAGSSWPETSGTRDQLIARLEENRTVYYEEYTTDELSDMLKRRHVVGASTGSKALKIARSRLDDESPRDKGDVLDVIELYVKLELREETVYRYKCAREAISKGDYSFVMNTHYEDERLEGMLRERNLSESGTKPAKVERLREDDARREEPFLTSVFDDLINREEAEWKRMKPRFEKLTGRRIDSDCSDCSINKILSEQSRRWKDDPLYKYQENAPPPKPMTTYDWRKSQWADRTSRQLFEITENRGMPEVGGTTKAGMIKWLETGEIDYEEYYTTPLYHWCQKRGIKVKYPEKKENLVRLLKEADEKEKN</sequence>
<gene>
    <name evidence="2 4" type="ORF">BDZ99DRAFT_517800</name>
</gene>
<evidence type="ECO:0000256" key="1">
    <source>
        <dbReference type="SAM" id="MobiDB-lite"/>
    </source>
</evidence>
<feature type="region of interest" description="Disordered" evidence="1">
    <location>
        <begin position="85"/>
        <end position="106"/>
    </location>
</feature>
<feature type="compositionally biased region" description="Low complexity" evidence="1">
    <location>
        <begin position="96"/>
        <end position="106"/>
    </location>
</feature>
<evidence type="ECO:0000313" key="2">
    <source>
        <dbReference type="EMBL" id="KAF2813554.1"/>
    </source>
</evidence>
<evidence type="ECO:0000313" key="3">
    <source>
        <dbReference type="Proteomes" id="UP000504636"/>
    </source>
</evidence>
<name>A0A6A6YZW9_9PEZI</name>
<protein>
    <recommendedName>
        <fullName evidence="5">SAP domain-containing protein</fullName>
    </recommendedName>
</protein>
<feature type="compositionally biased region" description="Basic and acidic residues" evidence="1">
    <location>
        <begin position="21"/>
        <end position="31"/>
    </location>
</feature>
<dbReference type="GeneID" id="54466110"/>
<dbReference type="InterPro" id="IPR036361">
    <property type="entry name" value="SAP_dom_sf"/>
</dbReference>